<gene>
    <name evidence="2" type="ORF">C882_3935</name>
</gene>
<proteinExistence type="predicted"/>
<organism evidence="2 3">
    <name type="scientific">Caenispirillum salinarum AK4</name>
    <dbReference type="NCBI Taxonomy" id="1238182"/>
    <lineage>
        <taxon>Bacteria</taxon>
        <taxon>Pseudomonadati</taxon>
        <taxon>Pseudomonadota</taxon>
        <taxon>Alphaproteobacteria</taxon>
        <taxon>Rhodospirillales</taxon>
        <taxon>Novispirillaceae</taxon>
        <taxon>Caenispirillum</taxon>
    </lineage>
</organism>
<dbReference type="EMBL" id="ANHY01000006">
    <property type="protein sequence ID" value="EKV31562.1"/>
    <property type="molecule type" value="Genomic_DNA"/>
</dbReference>
<name>K9H1Y0_9PROT</name>
<keyword evidence="1" id="KW-0175">Coiled coil</keyword>
<reference evidence="2 3" key="1">
    <citation type="journal article" date="2013" name="Genome Announc.">
        <title>Draft Genome Sequence of an Alphaproteobacterium, Caenispirillum salinarum AK4(T), Isolated from a Solar Saltern.</title>
        <authorList>
            <person name="Khatri I."/>
            <person name="Singh A."/>
            <person name="Korpole S."/>
            <person name="Pinnaka A.K."/>
            <person name="Subramanian S."/>
        </authorList>
    </citation>
    <scope>NUCLEOTIDE SEQUENCE [LARGE SCALE GENOMIC DNA]</scope>
    <source>
        <strain evidence="2 3">AK4</strain>
    </source>
</reference>
<dbReference type="Proteomes" id="UP000009881">
    <property type="component" value="Unassembled WGS sequence"/>
</dbReference>
<evidence type="ECO:0000256" key="1">
    <source>
        <dbReference type="SAM" id="Coils"/>
    </source>
</evidence>
<keyword evidence="3" id="KW-1185">Reference proteome</keyword>
<dbReference type="AlphaFoldDB" id="K9H1Y0"/>
<protein>
    <submittedName>
        <fullName evidence="2">Uncharacterized protein</fullName>
    </submittedName>
</protein>
<evidence type="ECO:0000313" key="3">
    <source>
        <dbReference type="Proteomes" id="UP000009881"/>
    </source>
</evidence>
<evidence type="ECO:0000313" key="2">
    <source>
        <dbReference type="EMBL" id="EKV31562.1"/>
    </source>
</evidence>
<accession>K9H1Y0</accession>
<comment type="caution">
    <text evidence="2">The sequence shown here is derived from an EMBL/GenBank/DDBJ whole genome shotgun (WGS) entry which is preliminary data.</text>
</comment>
<feature type="coiled-coil region" evidence="1">
    <location>
        <begin position="86"/>
        <end position="113"/>
    </location>
</feature>
<sequence length="123" mass="13485">MPGRQQFEGFVGAGLKEVPGVGRAQVTARLDIGTPEPPAGWQRFPLVSGTETFGVVDFRIDDPEQFAPYADDLRNAMNLLALELERRAMAAALEDAQTALERAYDEMDGMAEENPARSTRSWG</sequence>